<comment type="caution">
    <text evidence="1">The sequence shown here is derived from an EMBL/GenBank/DDBJ whole genome shotgun (WGS) entry which is preliminary data.</text>
</comment>
<accession>A0A318FMS9</accession>
<gene>
    <name evidence="1" type="ORF">DET57_11671</name>
</gene>
<dbReference type="Proteomes" id="UP000247485">
    <property type="component" value="Unassembled WGS sequence"/>
</dbReference>
<proteinExistence type="predicted"/>
<reference evidence="1 2" key="1">
    <citation type="submission" date="2018-05" db="EMBL/GenBank/DDBJ databases">
        <title>Freshwater and sediment microbial communities from various areas in North America, analyzing microbe dynamics in response to fracking.</title>
        <authorList>
            <person name="Lamendella R."/>
        </authorList>
    </citation>
    <scope>NUCLEOTIDE SEQUENCE [LARGE SCALE GENOMIC DNA]</scope>
    <source>
        <strain evidence="1 2">67</strain>
    </source>
</reference>
<evidence type="ECO:0000313" key="2">
    <source>
        <dbReference type="Proteomes" id="UP000247485"/>
    </source>
</evidence>
<dbReference type="EMBL" id="QJJG01000016">
    <property type="protein sequence ID" value="PXW40781.1"/>
    <property type="molecule type" value="Genomic_DNA"/>
</dbReference>
<name>A0A318FMS9_KLEOX</name>
<organism evidence="1 2">
    <name type="scientific">Klebsiella oxytoca</name>
    <dbReference type="NCBI Taxonomy" id="571"/>
    <lineage>
        <taxon>Bacteria</taxon>
        <taxon>Pseudomonadati</taxon>
        <taxon>Pseudomonadota</taxon>
        <taxon>Gammaproteobacteria</taxon>
        <taxon>Enterobacterales</taxon>
        <taxon>Enterobacteriaceae</taxon>
        <taxon>Klebsiella/Raoultella group</taxon>
        <taxon>Klebsiella</taxon>
    </lineage>
</organism>
<protein>
    <submittedName>
        <fullName evidence="1">Uncharacterized protein</fullName>
    </submittedName>
</protein>
<evidence type="ECO:0000313" key="1">
    <source>
        <dbReference type="EMBL" id="PXW40781.1"/>
    </source>
</evidence>
<sequence length="62" mass="6895">MRGSCLSPEASLRLVKFVPDEFVTPLPPLSNSNYLGYKTICNVSLKGYFLLNSLYQVAGIIR</sequence>
<dbReference type="AlphaFoldDB" id="A0A318FMS9"/>